<dbReference type="InterPro" id="IPR036047">
    <property type="entry name" value="F-box-like_dom_sf"/>
</dbReference>
<evidence type="ECO:0000313" key="2">
    <source>
        <dbReference type="EMBL" id="KAK1614028.1"/>
    </source>
</evidence>
<sequence length="85" mass="9438">MASEATEEKAVVLGDKFVVEEILARLPVCAAVRCTVLSKRFHHLLTSSDFWLRHRRAPLELLLHVVPPMPHTEPSPSTLSTPPSS</sequence>
<proteinExistence type="predicted"/>
<reference evidence="2" key="1">
    <citation type="submission" date="2023-07" db="EMBL/GenBank/DDBJ databases">
        <title>A chromosome-level genome assembly of Lolium multiflorum.</title>
        <authorList>
            <person name="Chen Y."/>
            <person name="Copetti D."/>
            <person name="Kolliker R."/>
            <person name="Studer B."/>
        </authorList>
    </citation>
    <scope>NUCLEOTIDE SEQUENCE</scope>
    <source>
        <strain evidence="2">02402/16</strain>
        <tissue evidence="2">Leaf</tissue>
    </source>
</reference>
<dbReference type="InterPro" id="IPR001810">
    <property type="entry name" value="F-box_dom"/>
</dbReference>
<accession>A0AAD8VRC1</accession>
<comment type="caution">
    <text evidence="2">The sequence shown here is derived from an EMBL/GenBank/DDBJ whole genome shotgun (WGS) entry which is preliminary data.</text>
</comment>
<dbReference type="SUPFAM" id="SSF81383">
    <property type="entry name" value="F-box domain"/>
    <property type="match status" value="1"/>
</dbReference>
<dbReference type="Pfam" id="PF00646">
    <property type="entry name" value="F-box"/>
    <property type="match status" value="1"/>
</dbReference>
<evidence type="ECO:0000313" key="3">
    <source>
        <dbReference type="Proteomes" id="UP001231189"/>
    </source>
</evidence>
<evidence type="ECO:0000259" key="1">
    <source>
        <dbReference type="Pfam" id="PF00646"/>
    </source>
</evidence>
<organism evidence="2 3">
    <name type="scientific">Lolium multiflorum</name>
    <name type="common">Italian ryegrass</name>
    <name type="synonym">Lolium perenne subsp. multiflorum</name>
    <dbReference type="NCBI Taxonomy" id="4521"/>
    <lineage>
        <taxon>Eukaryota</taxon>
        <taxon>Viridiplantae</taxon>
        <taxon>Streptophyta</taxon>
        <taxon>Embryophyta</taxon>
        <taxon>Tracheophyta</taxon>
        <taxon>Spermatophyta</taxon>
        <taxon>Magnoliopsida</taxon>
        <taxon>Liliopsida</taxon>
        <taxon>Poales</taxon>
        <taxon>Poaceae</taxon>
        <taxon>BOP clade</taxon>
        <taxon>Pooideae</taxon>
        <taxon>Poodae</taxon>
        <taxon>Poeae</taxon>
        <taxon>Poeae Chloroplast Group 2 (Poeae type)</taxon>
        <taxon>Loliodinae</taxon>
        <taxon>Loliinae</taxon>
        <taxon>Lolium</taxon>
    </lineage>
</organism>
<name>A0AAD8VRC1_LOLMU</name>
<dbReference type="EMBL" id="JAUUTY010000006">
    <property type="protein sequence ID" value="KAK1614028.1"/>
    <property type="molecule type" value="Genomic_DNA"/>
</dbReference>
<dbReference type="AlphaFoldDB" id="A0AAD8VRC1"/>
<protein>
    <recommendedName>
        <fullName evidence="1">F-box domain-containing protein</fullName>
    </recommendedName>
</protein>
<keyword evidence="3" id="KW-1185">Reference proteome</keyword>
<gene>
    <name evidence="2" type="ORF">QYE76_019545</name>
</gene>
<dbReference type="Proteomes" id="UP001231189">
    <property type="component" value="Unassembled WGS sequence"/>
</dbReference>
<feature type="domain" description="F-box" evidence="1">
    <location>
        <begin position="18"/>
        <end position="52"/>
    </location>
</feature>